<dbReference type="RefSeq" id="WP_051972329.1">
    <property type="nucleotide sequence ID" value="NZ_CP008953.1"/>
</dbReference>
<name>A0A075UL51_9PSEU</name>
<protein>
    <submittedName>
        <fullName evidence="1">Uncharacterized protein</fullName>
    </submittedName>
</protein>
<dbReference type="EMBL" id="CP008953">
    <property type="protein sequence ID" value="AIG73608.1"/>
    <property type="molecule type" value="Genomic_DNA"/>
</dbReference>
<sequence length="256" mass="28422">MSTSPTRKATQCLTISGRSPRWRSSNGRFNELTAQPTALSLDGRVIGFGLPDRPIPLDELRITLLKRQTGNQVKNAVWSEVVRRAQEQGDPWTTAALGLMMPGLKKVAGSIARNFRGDIADFDAEIVEGFLQALNSLAPDKPMRYSSLRFMAHRYGLEARGKEDRINGTRSTYDESTFVRYRARTTGHPDLVLAQAVKDDTLTEDEASLIGRVRLDGEGAASVAHERGVSSYQFRQQLSRAERRLTESLTRRSAAA</sequence>
<proteinExistence type="predicted"/>
<reference evidence="1 2" key="1">
    <citation type="journal article" date="2014" name="J. Biotechnol.">
        <title>Complete genome sequence of the actinobacterium Amycolatopsis japonica MG417-CF17(T) (=DSM 44213T) producing (S,S)-N,N'-ethylenediaminedisuccinic acid.</title>
        <authorList>
            <person name="Stegmann E."/>
            <person name="Albersmeier A."/>
            <person name="Spohn M."/>
            <person name="Gert H."/>
            <person name="Weber T."/>
            <person name="Wohlleben W."/>
            <person name="Kalinowski J."/>
            <person name="Ruckert C."/>
        </authorList>
    </citation>
    <scope>NUCLEOTIDE SEQUENCE [LARGE SCALE GENOMIC DNA]</scope>
    <source>
        <strain evidence="2">MG417-CF17 (DSM 44213)</strain>
    </source>
</reference>
<keyword evidence="2" id="KW-1185">Reference proteome</keyword>
<organism evidence="1 2">
    <name type="scientific">Amycolatopsis japonica</name>
    <dbReference type="NCBI Taxonomy" id="208439"/>
    <lineage>
        <taxon>Bacteria</taxon>
        <taxon>Bacillati</taxon>
        <taxon>Actinomycetota</taxon>
        <taxon>Actinomycetes</taxon>
        <taxon>Pseudonocardiales</taxon>
        <taxon>Pseudonocardiaceae</taxon>
        <taxon>Amycolatopsis</taxon>
        <taxon>Amycolatopsis japonica group</taxon>
    </lineage>
</organism>
<dbReference type="eggNOG" id="COG1595">
    <property type="taxonomic scope" value="Bacteria"/>
</dbReference>
<dbReference type="AlphaFoldDB" id="A0A075UL51"/>
<gene>
    <name evidence="1" type="ORF">AJAP_03410</name>
</gene>
<dbReference type="Proteomes" id="UP000028492">
    <property type="component" value="Chromosome"/>
</dbReference>
<dbReference type="STRING" id="208439.AJAP_03410"/>
<dbReference type="HOGENOM" id="CLU_067324_1_0_11"/>
<dbReference type="KEGG" id="aja:AJAP_03410"/>
<accession>A0A075UL51</accession>
<evidence type="ECO:0000313" key="1">
    <source>
        <dbReference type="EMBL" id="AIG73608.1"/>
    </source>
</evidence>
<evidence type="ECO:0000313" key="2">
    <source>
        <dbReference type="Proteomes" id="UP000028492"/>
    </source>
</evidence>